<dbReference type="STRING" id="7398.A0A1A9ZJC7"/>
<dbReference type="Gene3D" id="3.10.180.10">
    <property type="entry name" value="2,3-Dihydroxybiphenyl 1,2-Dioxygenase, domain 1"/>
    <property type="match status" value="1"/>
</dbReference>
<dbReference type="InterPro" id="IPR029068">
    <property type="entry name" value="Glyas_Bleomycin-R_OHBP_Dase"/>
</dbReference>
<keyword evidence="2" id="KW-1185">Reference proteome</keyword>
<protein>
    <submittedName>
        <fullName evidence="1">Uncharacterized protein</fullName>
    </submittedName>
</protein>
<dbReference type="EnsemblMetazoa" id="GPAI016615-RA">
    <property type="protein sequence ID" value="GPAI016615-PA"/>
    <property type="gene ID" value="GPAI016615"/>
</dbReference>
<reference evidence="1" key="2">
    <citation type="submission" date="2020-05" db="UniProtKB">
        <authorList>
            <consortium name="EnsemblMetazoa"/>
        </authorList>
    </citation>
    <scope>IDENTIFICATION</scope>
    <source>
        <strain evidence="1">IAEA</strain>
    </source>
</reference>
<evidence type="ECO:0000313" key="1">
    <source>
        <dbReference type="EnsemblMetazoa" id="GPAI016615-PA"/>
    </source>
</evidence>
<name>A0A1A9ZJC7_GLOPL</name>
<accession>A0A1A9ZJC7</accession>
<evidence type="ECO:0000313" key="2">
    <source>
        <dbReference type="Proteomes" id="UP000092445"/>
    </source>
</evidence>
<reference evidence="2" key="1">
    <citation type="submission" date="2014-03" db="EMBL/GenBank/DDBJ databases">
        <authorList>
            <person name="Aksoy S."/>
            <person name="Warren W."/>
            <person name="Wilson R.K."/>
        </authorList>
    </citation>
    <scope>NUCLEOTIDE SEQUENCE [LARGE SCALE GENOMIC DNA]</scope>
    <source>
        <strain evidence="2">IAEA</strain>
    </source>
</reference>
<dbReference type="Proteomes" id="UP000092445">
    <property type="component" value="Unassembled WGS sequence"/>
</dbReference>
<dbReference type="VEuPathDB" id="VectorBase:GPAI016615"/>
<sequence length="152" mass="17090">MQTVGTPDVKAAVLVVMKRVVKDRHRKGSLMSFNYSTLRKKKSVNEIKSVCKVISHSSSSKGIFSINAIKVFPSFLNRQIASVLILMTTGIHLNYFETTKEKPNNAATHSRSSKMIAFLTGVLDMTLLQKLDFPEAKFSLYFMGLVLNNRNF</sequence>
<dbReference type="AlphaFoldDB" id="A0A1A9ZJC7"/>
<organism evidence="1 2">
    <name type="scientific">Glossina pallidipes</name>
    <name type="common">Tsetse fly</name>
    <dbReference type="NCBI Taxonomy" id="7398"/>
    <lineage>
        <taxon>Eukaryota</taxon>
        <taxon>Metazoa</taxon>
        <taxon>Ecdysozoa</taxon>
        <taxon>Arthropoda</taxon>
        <taxon>Hexapoda</taxon>
        <taxon>Insecta</taxon>
        <taxon>Pterygota</taxon>
        <taxon>Neoptera</taxon>
        <taxon>Endopterygota</taxon>
        <taxon>Diptera</taxon>
        <taxon>Brachycera</taxon>
        <taxon>Muscomorpha</taxon>
        <taxon>Hippoboscoidea</taxon>
        <taxon>Glossinidae</taxon>
        <taxon>Glossina</taxon>
    </lineage>
</organism>
<proteinExistence type="predicted"/>